<dbReference type="PANTHER" id="PTHR24305">
    <property type="entry name" value="CYTOCHROME P450"/>
    <property type="match status" value="1"/>
</dbReference>
<keyword evidence="4" id="KW-0560">Oxidoreductase</keyword>
<keyword evidence="5" id="KW-0408">Iron</keyword>
<dbReference type="Proteomes" id="UP001164743">
    <property type="component" value="Chromosome 2A"/>
</dbReference>
<keyword evidence="10" id="KW-1185">Reference proteome</keyword>
<keyword evidence="8" id="KW-0812">Transmembrane</keyword>
<accession>A0ABY7CHG2</accession>
<keyword evidence="8" id="KW-0472">Membrane</keyword>
<keyword evidence="6" id="KW-0503">Monooxygenase</keyword>
<dbReference type="EMBL" id="CP110422">
    <property type="protein sequence ID" value="WAQ82227.1"/>
    <property type="molecule type" value="Genomic_DNA"/>
</dbReference>
<evidence type="ECO:0000256" key="2">
    <source>
        <dbReference type="ARBA" id="ARBA00010617"/>
    </source>
</evidence>
<proteinExistence type="inferred from homology"/>
<evidence type="ECO:0000256" key="8">
    <source>
        <dbReference type="SAM" id="Phobius"/>
    </source>
</evidence>
<dbReference type="Gene3D" id="1.10.630.10">
    <property type="entry name" value="Cytochrome P450"/>
    <property type="match status" value="1"/>
</dbReference>
<evidence type="ECO:0000256" key="5">
    <source>
        <dbReference type="ARBA" id="ARBA00023004"/>
    </source>
</evidence>
<gene>
    <name evidence="9" type="ORF">PtA15_2A544</name>
</gene>
<feature type="region of interest" description="Disordered" evidence="7">
    <location>
        <begin position="99"/>
        <end position="126"/>
    </location>
</feature>
<feature type="compositionally biased region" description="Polar residues" evidence="7">
    <location>
        <begin position="8"/>
        <end position="20"/>
    </location>
</feature>
<dbReference type="CDD" id="cd11061">
    <property type="entry name" value="CYP67-like"/>
    <property type="match status" value="1"/>
</dbReference>
<reference evidence="9" key="1">
    <citation type="submission" date="2022-10" db="EMBL/GenBank/DDBJ databases">
        <title>Puccinia triticina Genome sequencing and assembly.</title>
        <authorList>
            <person name="Li C."/>
        </authorList>
    </citation>
    <scope>NUCLEOTIDE SEQUENCE</scope>
    <source>
        <strain evidence="9">Pt15</strain>
    </source>
</reference>
<dbReference type="InterPro" id="IPR036396">
    <property type="entry name" value="Cyt_P450_sf"/>
</dbReference>
<dbReference type="InterPro" id="IPR050121">
    <property type="entry name" value="Cytochrome_P450_monoxygenase"/>
</dbReference>
<dbReference type="Pfam" id="PF00067">
    <property type="entry name" value="p450"/>
    <property type="match status" value="1"/>
</dbReference>
<comment type="cofactor">
    <cofactor evidence="1">
        <name>heme</name>
        <dbReference type="ChEBI" id="CHEBI:30413"/>
    </cofactor>
</comment>
<evidence type="ECO:0000256" key="4">
    <source>
        <dbReference type="ARBA" id="ARBA00023002"/>
    </source>
</evidence>
<organism evidence="9 10">
    <name type="scientific">Puccinia triticina</name>
    <dbReference type="NCBI Taxonomy" id="208348"/>
    <lineage>
        <taxon>Eukaryota</taxon>
        <taxon>Fungi</taxon>
        <taxon>Dikarya</taxon>
        <taxon>Basidiomycota</taxon>
        <taxon>Pucciniomycotina</taxon>
        <taxon>Pucciniomycetes</taxon>
        <taxon>Pucciniales</taxon>
        <taxon>Pucciniaceae</taxon>
        <taxon>Puccinia</taxon>
    </lineage>
</organism>
<evidence type="ECO:0000256" key="3">
    <source>
        <dbReference type="ARBA" id="ARBA00022723"/>
    </source>
</evidence>
<dbReference type="SUPFAM" id="SSF48264">
    <property type="entry name" value="Cytochrome P450"/>
    <property type="match status" value="1"/>
</dbReference>
<evidence type="ECO:0000313" key="9">
    <source>
        <dbReference type="EMBL" id="WAQ82227.1"/>
    </source>
</evidence>
<evidence type="ECO:0008006" key="11">
    <source>
        <dbReference type="Google" id="ProtNLM"/>
    </source>
</evidence>
<name>A0ABY7CHG2_9BASI</name>
<feature type="compositionally biased region" description="Polar residues" evidence="7">
    <location>
        <begin position="112"/>
        <end position="126"/>
    </location>
</feature>
<dbReference type="PANTHER" id="PTHR24305:SF187">
    <property type="entry name" value="P450, PUTATIVE (EUROFUNG)-RELATED"/>
    <property type="match status" value="1"/>
</dbReference>
<evidence type="ECO:0000256" key="6">
    <source>
        <dbReference type="ARBA" id="ARBA00023033"/>
    </source>
</evidence>
<sequence length="703" mass="78665">MEGPLASGESTRPGDTTGTATVAERYKGLLGNSSNKRQADANLANPGEIELLSPSKRQDTGARSEDLLTEMVRQGLAAEEKGNKALALMYFNISSGLGKQGREPSGGAGEDLQTTQPSRTGPQPTEKATQNLLMAVPTPNPWEMNCPTISMNAFTSVTFFALVVILLPALAHFIFRRHEPTAFHYLVFQAVLFMPLVFLLQNSFFNGLLALSAFNFSLAIQIAFYRLFWHDLRSFPGPKLAALTQAWILREAYSGRTRFTMKELGERYGEWVRIGPNELYTTSIEALYTIMGAKGWPKGPSYDSGITKGDLGGDSVLTIKTLPEHATRRRIWNKAFTPKAIVEYLPSIENRLDEMISVIDDHVKQKKNVDLCLQLGCFVYDTMCDMAFGAPTGTGLLKNQKEKHRLLTHMGRVVRQVGIVRNMPWLTPLVKAWPSTQRKEQSEFRNFTRSMFLKRRNQGFGSQLDVFHYLLGEDTETGTRLNAAELAADSTLLVITGSDTTRTVFIAFFLYMLKHPSCMEELQAELMAAPDLSPPTLGQLPYLNACLQETMRLQPPSPANLQRMCPPGGAVICGRHIPEGTKVRFSNYAVQRDERYFDQPDEFRPQRWLKNPEKEKLGEGEGTERLNERAFFSFLIGPGACVAKNLAWMEMRLVVATLLTSYDVAFAKGFDPVAFESSWTDAYLLLIEEPFEVTFTPKAGRLR</sequence>
<feature type="transmembrane region" description="Helical" evidence="8">
    <location>
        <begin position="207"/>
        <end position="229"/>
    </location>
</feature>
<keyword evidence="3" id="KW-0479">Metal-binding</keyword>
<feature type="transmembrane region" description="Helical" evidence="8">
    <location>
        <begin position="182"/>
        <end position="201"/>
    </location>
</feature>
<protein>
    <recommendedName>
        <fullName evidence="11">Cytochrome P450 67</fullName>
    </recommendedName>
</protein>
<evidence type="ECO:0000313" key="10">
    <source>
        <dbReference type="Proteomes" id="UP001164743"/>
    </source>
</evidence>
<dbReference type="InterPro" id="IPR001128">
    <property type="entry name" value="Cyt_P450"/>
</dbReference>
<dbReference type="RefSeq" id="XP_053017782.1">
    <property type="nucleotide sequence ID" value="XM_053166574.1"/>
</dbReference>
<keyword evidence="8" id="KW-1133">Transmembrane helix</keyword>
<dbReference type="GeneID" id="77807469"/>
<dbReference type="PRINTS" id="PR00463">
    <property type="entry name" value="EP450I"/>
</dbReference>
<comment type="similarity">
    <text evidence="2">Belongs to the cytochrome P450 family.</text>
</comment>
<feature type="transmembrane region" description="Helical" evidence="8">
    <location>
        <begin position="153"/>
        <end position="175"/>
    </location>
</feature>
<feature type="region of interest" description="Disordered" evidence="7">
    <location>
        <begin position="1"/>
        <end position="62"/>
    </location>
</feature>
<evidence type="ECO:0000256" key="7">
    <source>
        <dbReference type="SAM" id="MobiDB-lite"/>
    </source>
</evidence>
<dbReference type="InterPro" id="IPR002401">
    <property type="entry name" value="Cyt_P450_E_grp-I"/>
</dbReference>
<evidence type="ECO:0000256" key="1">
    <source>
        <dbReference type="ARBA" id="ARBA00001971"/>
    </source>
</evidence>